<sequence length="130" mass="15089">MAAQIMEFLVAINSRSKQADIIKMRLKKAQLILNISSCVLLMEPDVTVPNKMLNNHAYNVMRKAHDYLFKFHSLSDNEEWDIPLIGLNIRNFVYQQALKMHMKDKEFIIREAAFMSIYSALQLVNQDAVT</sequence>
<accession>A0A2N1MD79</accession>
<organism evidence="1 2">
    <name type="scientific">Rhizophagus irregularis</name>
    <dbReference type="NCBI Taxonomy" id="588596"/>
    <lineage>
        <taxon>Eukaryota</taxon>
        <taxon>Fungi</taxon>
        <taxon>Fungi incertae sedis</taxon>
        <taxon>Mucoromycota</taxon>
        <taxon>Glomeromycotina</taxon>
        <taxon>Glomeromycetes</taxon>
        <taxon>Glomerales</taxon>
        <taxon>Glomeraceae</taxon>
        <taxon>Rhizophagus</taxon>
    </lineage>
</organism>
<dbReference type="EMBL" id="LLXL01002981">
    <property type="protein sequence ID" value="PKK59590.1"/>
    <property type="molecule type" value="Genomic_DNA"/>
</dbReference>
<dbReference type="AlphaFoldDB" id="A0A2N1MD79"/>
<name>A0A2N1MD79_9GLOM</name>
<dbReference type="Proteomes" id="UP000233469">
    <property type="component" value="Unassembled WGS sequence"/>
</dbReference>
<reference evidence="1 2" key="2">
    <citation type="submission" date="2017-10" db="EMBL/GenBank/DDBJ databases">
        <title>Extensive intraspecific genome diversity in a model arbuscular mycorrhizal fungus.</title>
        <authorList>
            <person name="Chen E.C.H."/>
            <person name="Morin E."/>
            <person name="Baudet D."/>
            <person name="Noel J."/>
            <person name="Ndikumana S."/>
            <person name="Charron P."/>
            <person name="St-Onge C."/>
            <person name="Giorgi J."/>
            <person name="Grigoriev I.V."/>
            <person name="Roux C."/>
            <person name="Martin F.M."/>
            <person name="Corradi N."/>
        </authorList>
    </citation>
    <scope>NUCLEOTIDE SEQUENCE [LARGE SCALE GENOMIC DNA]</scope>
    <source>
        <strain evidence="1 2">C2</strain>
    </source>
</reference>
<dbReference type="VEuPathDB" id="FungiDB:RhiirA1_402055"/>
<protein>
    <submittedName>
        <fullName evidence="1">Uncharacterized protein</fullName>
    </submittedName>
</protein>
<gene>
    <name evidence="1" type="ORF">RhiirC2_794633</name>
</gene>
<evidence type="ECO:0000313" key="1">
    <source>
        <dbReference type="EMBL" id="PKK59590.1"/>
    </source>
</evidence>
<comment type="caution">
    <text evidence="1">The sequence shown here is derived from an EMBL/GenBank/DDBJ whole genome shotgun (WGS) entry which is preliminary data.</text>
</comment>
<reference evidence="1 2" key="1">
    <citation type="submission" date="2016-04" db="EMBL/GenBank/DDBJ databases">
        <title>Genome analyses suggest a sexual origin of heterokaryosis in a supposedly ancient asexual fungus.</title>
        <authorList>
            <person name="Ropars J."/>
            <person name="Sedzielewska K."/>
            <person name="Noel J."/>
            <person name="Charron P."/>
            <person name="Farinelli L."/>
            <person name="Marton T."/>
            <person name="Kruger M."/>
            <person name="Pelin A."/>
            <person name="Brachmann A."/>
            <person name="Corradi N."/>
        </authorList>
    </citation>
    <scope>NUCLEOTIDE SEQUENCE [LARGE SCALE GENOMIC DNA]</scope>
    <source>
        <strain evidence="1 2">C2</strain>
    </source>
</reference>
<proteinExistence type="predicted"/>
<evidence type="ECO:0000313" key="2">
    <source>
        <dbReference type="Proteomes" id="UP000233469"/>
    </source>
</evidence>